<name>A0A438M8C5_9ACTN</name>
<organism evidence="1 2">
    <name type="scientific">Nonomuraea polychroma</name>
    <dbReference type="NCBI Taxonomy" id="46176"/>
    <lineage>
        <taxon>Bacteria</taxon>
        <taxon>Bacillati</taxon>
        <taxon>Actinomycetota</taxon>
        <taxon>Actinomycetes</taxon>
        <taxon>Streptosporangiales</taxon>
        <taxon>Streptosporangiaceae</taxon>
        <taxon>Nonomuraea</taxon>
    </lineage>
</organism>
<dbReference type="EMBL" id="SAUN01000001">
    <property type="protein sequence ID" value="RVX41973.1"/>
    <property type="molecule type" value="Genomic_DNA"/>
</dbReference>
<evidence type="ECO:0000313" key="1">
    <source>
        <dbReference type="EMBL" id="RVX41973.1"/>
    </source>
</evidence>
<proteinExistence type="predicted"/>
<accession>A0A438M8C5</accession>
<reference evidence="1 2" key="1">
    <citation type="submission" date="2019-01" db="EMBL/GenBank/DDBJ databases">
        <title>Sequencing the genomes of 1000 actinobacteria strains.</title>
        <authorList>
            <person name="Klenk H.-P."/>
        </authorList>
    </citation>
    <scope>NUCLEOTIDE SEQUENCE [LARGE SCALE GENOMIC DNA]</scope>
    <source>
        <strain evidence="1 2">DSM 43925</strain>
    </source>
</reference>
<dbReference type="AlphaFoldDB" id="A0A438M8C5"/>
<comment type="caution">
    <text evidence="1">The sequence shown here is derived from an EMBL/GenBank/DDBJ whole genome shotgun (WGS) entry which is preliminary data.</text>
</comment>
<keyword evidence="2" id="KW-1185">Reference proteome</keyword>
<evidence type="ECO:0000313" key="2">
    <source>
        <dbReference type="Proteomes" id="UP000284824"/>
    </source>
</evidence>
<dbReference type="Proteomes" id="UP000284824">
    <property type="component" value="Unassembled WGS sequence"/>
</dbReference>
<gene>
    <name evidence="1" type="ORF">EDD27_4589</name>
</gene>
<protein>
    <submittedName>
        <fullName evidence="1">Uncharacterized protein</fullName>
    </submittedName>
</protein>
<sequence>MAVLVRHPVPLDGDYSDVEIDGVYVLVPWDPSRAPTAAVLRHHATKR</sequence>